<keyword evidence="2" id="KW-1185">Reference proteome</keyword>
<accession>A0ACC1RCM7</accession>
<organism evidence="1 2">
    <name type="scientific">Fusarium decemcellulare</name>
    <dbReference type="NCBI Taxonomy" id="57161"/>
    <lineage>
        <taxon>Eukaryota</taxon>
        <taxon>Fungi</taxon>
        <taxon>Dikarya</taxon>
        <taxon>Ascomycota</taxon>
        <taxon>Pezizomycotina</taxon>
        <taxon>Sordariomycetes</taxon>
        <taxon>Hypocreomycetidae</taxon>
        <taxon>Hypocreales</taxon>
        <taxon>Nectriaceae</taxon>
        <taxon>Fusarium</taxon>
        <taxon>Fusarium decemcellulare species complex</taxon>
    </lineage>
</organism>
<evidence type="ECO:0000313" key="1">
    <source>
        <dbReference type="EMBL" id="KAJ3502082.1"/>
    </source>
</evidence>
<dbReference type="Proteomes" id="UP001148629">
    <property type="component" value="Unassembled WGS sequence"/>
</dbReference>
<sequence length="223" mass="24771">MKRRRRREELGLEVRGGDGEATDIGSGEDLRAMIAGEDIAKLRSELESDVVHKTSTNVKVMNPHLKLLNGCEIALERYQDDLDREKPDLRVVDDGKPAASASMPGTRLILDGGRLEMEDEAIDGASPPTSRKQWRDNCLVVSFSSCQTGRDAMMDASKSPSTRLLTYLGFAILGLVNAIVPFIVHSANYLIIPYPRWVVILIETLPALLTKLIIPHFLHHVPY</sequence>
<dbReference type="EMBL" id="JANRMS010005487">
    <property type="protein sequence ID" value="KAJ3502082.1"/>
    <property type="molecule type" value="Genomic_DNA"/>
</dbReference>
<gene>
    <name evidence="1" type="ORF">NM208_g16800</name>
</gene>
<comment type="caution">
    <text evidence="1">The sequence shown here is derived from an EMBL/GenBank/DDBJ whole genome shotgun (WGS) entry which is preliminary data.</text>
</comment>
<evidence type="ECO:0000313" key="2">
    <source>
        <dbReference type="Proteomes" id="UP001148629"/>
    </source>
</evidence>
<proteinExistence type="predicted"/>
<reference evidence="1" key="1">
    <citation type="submission" date="2022-08" db="EMBL/GenBank/DDBJ databases">
        <title>Genome Sequence of Fusarium decemcellulare.</title>
        <authorList>
            <person name="Buettner E."/>
        </authorList>
    </citation>
    <scope>NUCLEOTIDE SEQUENCE</scope>
    <source>
        <strain evidence="1">Babe19</strain>
    </source>
</reference>
<name>A0ACC1RCM7_9HYPO</name>
<protein>
    <submittedName>
        <fullName evidence="1">Uncharacterized protein</fullName>
    </submittedName>
</protein>